<gene>
    <name evidence="2" type="ORF">EET67_24945</name>
</gene>
<evidence type="ECO:0000313" key="3">
    <source>
        <dbReference type="Proteomes" id="UP000281647"/>
    </source>
</evidence>
<keyword evidence="3" id="KW-1185">Reference proteome</keyword>
<comment type="caution">
    <text evidence="2">The sequence shown here is derived from an EMBL/GenBank/DDBJ whole genome shotgun (WGS) entry which is preliminary data.</text>
</comment>
<dbReference type="Proteomes" id="UP000281647">
    <property type="component" value="Unassembled WGS sequence"/>
</dbReference>
<proteinExistence type="predicted"/>
<dbReference type="EMBL" id="RKST01000070">
    <property type="protein sequence ID" value="RUM95144.1"/>
    <property type="molecule type" value="Genomic_DNA"/>
</dbReference>
<evidence type="ECO:0000313" key="2">
    <source>
        <dbReference type="EMBL" id="RUM95144.1"/>
    </source>
</evidence>
<name>A0A432UYX5_9HYPH</name>
<evidence type="ECO:0000259" key="1">
    <source>
        <dbReference type="Pfam" id="PF04575"/>
    </source>
</evidence>
<organism evidence="2 3">
    <name type="scientific">Borborobacter arsenicus</name>
    <dbReference type="NCBI Taxonomy" id="1851146"/>
    <lineage>
        <taxon>Bacteria</taxon>
        <taxon>Pseudomonadati</taxon>
        <taxon>Pseudomonadota</taxon>
        <taxon>Alphaproteobacteria</taxon>
        <taxon>Hyphomicrobiales</taxon>
        <taxon>Phyllobacteriaceae</taxon>
        <taxon>Borborobacter</taxon>
    </lineage>
</organism>
<feature type="domain" description="Surface lipoprotein assembly modifier C-terminal" evidence="1">
    <location>
        <begin position="243"/>
        <end position="353"/>
    </location>
</feature>
<accession>A0A432UYX5</accession>
<protein>
    <submittedName>
        <fullName evidence="2">DUF560 domain-containing protein</fullName>
    </submittedName>
</protein>
<dbReference type="AlphaFoldDB" id="A0A432UYX5"/>
<sequence>MAAAATGRHDLAIETFRHLLREVPTSRIKLEMARSLYAVGQYEESLKLFQSVYNAPNIPQAVKRNILPYMEEVELRIMRVRYGIRAITDSNPSRVADGGTIFFNGIPLEFQPPAPKEISYGVEPWLSVEKLWKTGLLTKFYGSARLFENKDLVAGRFHLAIARQASGIPGLYTQVSVDSEVSDDNSYALPSVEAWKRFRISDAAGIGVGGQIGYMSAENEDISGGFYRPYTFGDWTFLPNATAFAKVELEHLNSRNEYYTYVAPKVDFGLAIKAGQFNLAPQLSLTRTRFTQYDAFWSLNRKDITTRPALTISHDSLEWKGIKPEINIFYERRNSNVGIYEYNQMGGFVSFRKLY</sequence>
<dbReference type="Pfam" id="PF04575">
    <property type="entry name" value="SlipAM"/>
    <property type="match status" value="1"/>
</dbReference>
<dbReference type="OrthoDB" id="8112110at2"/>
<reference evidence="2 3" key="1">
    <citation type="submission" date="2018-11" db="EMBL/GenBank/DDBJ databases">
        <title>Pseudaminobacter arsenicus sp. nov., an arsenic-resistant bacterium isolated from arsenic-rich aquifers.</title>
        <authorList>
            <person name="Mu Y."/>
        </authorList>
    </citation>
    <scope>NUCLEOTIDE SEQUENCE [LARGE SCALE GENOMIC DNA]</scope>
    <source>
        <strain evidence="2 3">CB3</strain>
    </source>
</reference>
<dbReference type="InterPro" id="IPR007655">
    <property type="entry name" value="Slam_C"/>
</dbReference>